<evidence type="ECO:0000313" key="4">
    <source>
        <dbReference type="Proteomes" id="UP000017148"/>
    </source>
</evidence>
<dbReference type="InterPro" id="IPR024654">
    <property type="entry name" value="Calcineurin-like_PHP_lpxH"/>
</dbReference>
<dbReference type="STRING" id="1313304.CALK_1369"/>
<dbReference type="SUPFAM" id="SSF56300">
    <property type="entry name" value="Metallo-dependent phosphatases"/>
    <property type="match status" value="1"/>
</dbReference>
<dbReference type="OrthoDB" id="9800565at2"/>
<dbReference type="PANTHER" id="PTHR43165:SF1">
    <property type="entry name" value="PHOSPHODIESTERASE MJ0936"/>
    <property type="match status" value="1"/>
</dbReference>
<accession>U7D9D9</accession>
<protein>
    <submittedName>
        <fullName evidence="3">Phosphodiesterase, MJ0936 family</fullName>
    </submittedName>
</protein>
<feature type="domain" description="Calcineurin-like phosphoesterase" evidence="2">
    <location>
        <begin position="1"/>
        <end position="144"/>
    </location>
</feature>
<dbReference type="Proteomes" id="UP000017148">
    <property type="component" value="Unassembled WGS sequence"/>
</dbReference>
<evidence type="ECO:0000259" key="2">
    <source>
        <dbReference type="Pfam" id="PF12850"/>
    </source>
</evidence>
<dbReference type="InterPro" id="IPR029052">
    <property type="entry name" value="Metallo-depent_PP-like"/>
</dbReference>
<evidence type="ECO:0000313" key="3">
    <source>
        <dbReference type="EMBL" id="ERP31707.1"/>
    </source>
</evidence>
<dbReference type="InterPro" id="IPR053193">
    <property type="entry name" value="MetalloPDE_YfcE-like"/>
</dbReference>
<comment type="caution">
    <text evidence="3">The sequence shown here is derived from an EMBL/GenBank/DDBJ whole genome shotgun (WGS) entry which is preliminary data.</text>
</comment>
<dbReference type="Gene3D" id="3.60.21.10">
    <property type="match status" value="1"/>
</dbReference>
<name>U7D9D9_9BACT</name>
<proteinExistence type="inferred from homology"/>
<keyword evidence="4" id="KW-1185">Reference proteome</keyword>
<dbReference type="RefSeq" id="WP_022636830.1">
    <property type="nucleotide sequence ID" value="NZ_ASJR01000010.1"/>
</dbReference>
<sequence length="174" mass="19445">MNILLVSDTHGNTAFLQEVMNSVLSEYDVECLYHLGDFFEDPLQIDRGDTYVYRVPGIYHEGYKSGILDGVLGVSTMGFEVLLVHDLSDVTPENRIISDIIMYGHTHTPNLELVNNVLYVNPGHLKAAVDRGNTASYAMLSLEENRCAIDIFQYGGGILRSIEVEKVHEQLIVV</sequence>
<dbReference type="Pfam" id="PF12850">
    <property type="entry name" value="Metallophos_2"/>
    <property type="match status" value="1"/>
</dbReference>
<gene>
    <name evidence="3" type="ORF">CALK_1369</name>
</gene>
<dbReference type="EMBL" id="ASJR01000010">
    <property type="protein sequence ID" value="ERP31707.1"/>
    <property type="molecule type" value="Genomic_DNA"/>
</dbReference>
<reference evidence="3 4" key="1">
    <citation type="journal article" date="2013" name="Environ. Microbiol.">
        <title>Genome analysis of Chitinivibrio alkaliphilus gen. nov., sp. nov., a novel extremely haloalkaliphilic anaerobic chitinolytic bacterium from the candidate phylum Termite Group 3.</title>
        <authorList>
            <person name="Sorokin D.Y."/>
            <person name="Gumerov V.M."/>
            <person name="Rakitin A.L."/>
            <person name="Beletsky A.V."/>
            <person name="Damste J.S."/>
            <person name="Muyzer G."/>
            <person name="Mardanov A.V."/>
            <person name="Ravin N.V."/>
        </authorList>
    </citation>
    <scope>NUCLEOTIDE SEQUENCE [LARGE SCALE GENOMIC DNA]</scope>
    <source>
        <strain evidence="3 4">ACht1</strain>
    </source>
</reference>
<dbReference type="eggNOG" id="COG0622">
    <property type="taxonomic scope" value="Bacteria"/>
</dbReference>
<dbReference type="AlphaFoldDB" id="U7D9D9"/>
<evidence type="ECO:0000256" key="1">
    <source>
        <dbReference type="ARBA" id="ARBA00008950"/>
    </source>
</evidence>
<organism evidence="3 4">
    <name type="scientific">Chitinivibrio alkaliphilus ACht1</name>
    <dbReference type="NCBI Taxonomy" id="1313304"/>
    <lineage>
        <taxon>Bacteria</taxon>
        <taxon>Pseudomonadati</taxon>
        <taxon>Fibrobacterota</taxon>
        <taxon>Chitinivibrionia</taxon>
        <taxon>Chitinivibrionales</taxon>
        <taxon>Chitinivibrionaceae</taxon>
        <taxon>Chitinivibrio</taxon>
    </lineage>
</organism>
<dbReference type="PANTHER" id="PTHR43165">
    <property type="entry name" value="METALLOPHOSPHOESTERASE"/>
    <property type="match status" value="1"/>
</dbReference>
<comment type="similarity">
    <text evidence="1">Belongs to the metallophosphoesterase superfamily. YfcE family.</text>
</comment>